<keyword evidence="1" id="KW-0812">Transmembrane</keyword>
<feature type="transmembrane region" description="Helical" evidence="1">
    <location>
        <begin position="173"/>
        <end position="195"/>
    </location>
</feature>
<keyword evidence="1" id="KW-0472">Membrane</keyword>
<proteinExistence type="predicted"/>
<protein>
    <submittedName>
        <fullName evidence="2">Uncharacterized protein</fullName>
    </submittedName>
</protein>
<evidence type="ECO:0000313" key="3">
    <source>
        <dbReference type="Proteomes" id="UP000544331"/>
    </source>
</evidence>
<accession>A0A8H5XZU4</accession>
<dbReference type="AlphaFoldDB" id="A0A8H5XZU4"/>
<name>A0A8H5XZU4_9HYPO</name>
<comment type="caution">
    <text evidence="2">The sequence shown here is derived from an EMBL/GenBank/DDBJ whole genome shotgun (WGS) entry which is preliminary data.</text>
</comment>
<organism evidence="2 3">
    <name type="scientific">Fusarium mundagurra</name>
    <dbReference type="NCBI Taxonomy" id="1567541"/>
    <lineage>
        <taxon>Eukaryota</taxon>
        <taxon>Fungi</taxon>
        <taxon>Dikarya</taxon>
        <taxon>Ascomycota</taxon>
        <taxon>Pezizomycotina</taxon>
        <taxon>Sordariomycetes</taxon>
        <taxon>Hypocreomycetidae</taxon>
        <taxon>Hypocreales</taxon>
        <taxon>Nectriaceae</taxon>
        <taxon>Fusarium</taxon>
        <taxon>Fusarium fujikuroi species complex</taxon>
    </lineage>
</organism>
<sequence length="196" mass="22050">MADRSVTLEGEMSLIIRVKVAGMNRRRNSALAYEPRLYVYEFHGEVGDKLPKSSPGFISIKPGIQRPSVEPTKAPLFARDPIVDRLPTNIVEFCLNKKTISAPALVTVPLSIADLYRYEDDIATYVNKRFNYGPETQEITFHMTTPTHDKFAKYVEDAILKELSKLDEGHSSFVAGIVYYAMASVLRLVLFPVAIH</sequence>
<dbReference type="Proteomes" id="UP000544331">
    <property type="component" value="Unassembled WGS sequence"/>
</dbReference>
<dbReference type="EMBL" id="JAAOAN010000625">
    <property type="protein sequence ID" value="KAF5702347.1"/>
    <property type="molecule type" value="Genomic_DNA"/>
</dbReference>
<evidence type="ECO:0000256" key="1">
    <source>
        <dbReference type="SAM" id="Phobius"/>
    </source>
</evidence>
<keyword evidence="1" id="KW-1133">Transmembrane helix</keyword>
<evidence type="ECO:0000313" key="2">
    <source>
        <dbReference type="EMBL" id="KAF5702347.1"/>
    </source>
</evidence>
<dbReference type="OrthoDB" id="5105514at2759"/>
<gene>
    <name evidence="2" type="ORF">FMUND_13516</name>
</gene>
<reference evidence="2 3" key="1">
    <citation type="submission" date="2020-05" db="EMBL/GenBank/DDBJ databases">
        <title>Identification and distribution of gene clusters putatively required for synthesis of sphingolipid metabolism inhibitors in phylogenetically diverse species of the filamentous fungus Fusarium.</title>
        <authorList>
            <person name="Kim H.-S."/>
            <person name="Busman M."/>
            <person name="Brown D.W."/>
            <person name="Divon H."/>
            <person name="Uhlig S."/>
            <person name="Proctor R.H."/>
        </authorList>
    </citation>
    <scope>NUCLEOTIDE SEQUENCE [LARGE SCALE GENOMIC DNA]</scope>
    <source>
        <strain evidence="2 3">NRRL 66235</strain>
    </source>
</reference>
<keyword evidence="3" id="KW-1185">Reference proteome</keyword>